<evidence type="ECO:0000256" key="4">
    <source>
        <dbReference type="ARBA" id="ARBA00022018"/>
    </source>
</evidence>
<dbReference type="EMBL" id="QXFW01000409">
    <property type="protein sequence ID" value="KAE9013147.1"/>
    <property type="molecule type" value="Genomic_DNA"/>
</dbReference>
<protein>
    <recommendedName>
        <fullName evidence="4 12">GDP-Man:Man(3)GlcNAc(2)-PP-Dol alpha-1,2-mannosyltransferase</fullName>
        <ecNumber evidence="3 12">2.4.1.131</ecNumber>
    </recommendedName>
</protein>
<evidence type="ECO:0000256" key="9">
    <source>
        <dbReference type="ARBA" id="ARBA00022989"/>
    </source>
</evidence>
<dbReference type="GO" id="GO:0006487">
    <property type="term" value="P:protein N-linked glycosylation"/>
    <property type="evidence" value="ECO:0007669"/>
    <property type="project" value="TreeGrafter"/>
</dbReference>
<dbReference type="Pfam" id="PF15924">
    <property type="entry name" value="ALG11_N"/>
    <property type="match status" value="1"/>
</dbReference>
<dbReference type="Gene3D" id="3.40.50.2000">
    <property type="entry name" value="Glycogen Phosphorylase B"/>
    <property type="match status" value="1"/>
</dbReference>
<accession>A0A6A3L598</accession>
<evidence type="ECO:0000256" key="6">
    <source>
        <dbReference type="ARBA" id="ARBA00022679"/>
    </source>
</evidence>
<dbReference type="PANTHER" id="PTHR45919">
    <property type="entry name" value="GDP-MAN:MAN(3)GLCNAC(2)-PP-DOL ALPHA-1,2-MANNOSYLTRANSFERASE"/>
    <property type="match status" value="1"/>
</dbReference>
<dbReference type="Proteomes" id="UP000486351">
    <property type="component" value="Unassembled WGS sequence"/>
</dbReference>
<feature type="domain" description="Glycosyl transferase family 1" evidence="13">
    <location>
        <begin position="302"/>
        <end position="473"/>
    </location>
</feature>
<evidence type="ECO:0000259" key="13">
    <source>
        <dbReference type="Pfam" id="PF00534"/>
    </source>
</evidence>
<comment type="pathway">
    <text evidence="2 12">Protein modification; protein glycosylation.</text>
</comment>
<evidence type="ECO:0000256" key="7">
    <source>
        <dbReference type="ARBA" id="ARBA00022692"/>
    </source>
</evidence>
<evidence type="ECO:0000313" key="16">
    <source>
        <dbReference type="EMBL" id="KAE9350953.1"/>
    </source>
</evidence>
<dbReference type="InterPro" id="IPR038013">
    <property type="entry name" value="ALG11"/>
</dbReference>
<reference evidence="17 18" key="1">
    <citation type="submission" date="2018-09" db="EMBL/GenBank/DDBJ databases">
        <title>Genomic investigation of the strawberry pathogen Phytophthora fragariae indicates pathogenicity is determined by transcriptional variation in three key races.</title>
        <authorList>
            <person name="Adams T.M."/>
            <person name="Armitage A.D."/>
            <person name="Sobczyk M.K."/>
            <person name="Bates H.J."/>
            <person name="Dunwell J.M."/>
            <person name="Nellist C.F."/>
            <person name="Harrison R.J."/>
        </authorList>
    </citation>
    <scope>NUCLEOTIDE SEQUENCE [LARGE SCALE GENOMIC DNA]</scope>
    <source>
        <strain evidence="16 18">NOV-77</strain>
        <strain evidence="15 17">SCRP245</strain>
    </source>
</reference>
<keyword evidence="10" id="KW-0472">Membrane</keyword>
<keyword evidence="7" id="KW-0812">Transmembrane</keyword>
<comment type="catalytic activity">
    <reaction evidence="11 12">
        <text>an alpha-D-Man-(1-&gt;3)-[alpha-D-Man-(1-&gt;6)]-beta-D-Man-(1-&gt;4)-beta-D-GlcNAc-(1-&gt;4)-alpha-D-GlcNAc-diphospho-di-trans,poly-cis-dolichol + 2 GDP-alpha-D-mannose = an alpha-D-Man-(1-&gt;2)-alpha-D-Man-(1-&gt;2)-alpha-D-Man-(1-&gt;3)-[alpha-D-Man-(1-&gt;6)]-beta-D-Man-(1-&gt;4)-beta-D-GlcNAc-(1-&gt;4)-alpha-D-GlcNAc-diphospho-di-trans,poly-cis-dolichol + 2 GDP + 2 H(+)</text>
        <dbReference type="Rhea" id="RHEA:29523"/>
        <dbReference type="Rhea" id="RHEA-COMP:19515"/>
        <dbReference type="Rhea" id="RHEA-COMP:19516"/>
        <dbReference type="ChEBI" id="CHEBI:15378"/>
        <dbReference type="ChEBI" id="CHEBI:57527"/>
        <dbReference type="ChEBI" id="CHEBI:58189"/>
        <dbReference type="ChEBI" id="CHEBI:132511"/>
        <dbReference type="ChEBI" id="CHEBI:132515"/>
        <dbReference type="EC" id="2.4.1.131"/>
    </reaction>
    <physiologicalReaction direction="left-to-right" evidence="11 12">
        <dbReference type="Rhea" id="RHEA:29524"/>
    </physiologicalReaction>
</comment>
<evidence type="ECO:0000256" key="2">
    <source>
        <dbReference type="ARBA" id="ARBA00004922"/>
    </source>
</evidence>
<dbReference type="Pfam" id="PF00534">
    <property type="entry name" value="Glycos_transf_1"/>
    <property type="match status" value="1"/>
</dbReference>
<dbReference type="AlphaFoldDB" id="A0A6A3L598"/>
<evidence type="ECO:0000256" key="5">
    <source>
        <dbReference type="ARBA" id="ARBA00022676"/>
    </source>
</evidence>
<dbReference type="GO" id="GO:0004377">
    <property type="term" value="F:GDP-Man:Man(3)GlcNAc(2)-PP-Dol alpha-1,2-mannosyltransferase activity"/>
    <property type="evidence" value="ECO:0007669"/>
    <property type="project" value="UniProtKB-UniRule"/>
</dbReference>
<organism evidence="15 17">
    <name type="scientific">Phytophthora fragariae</name>
    <dbReference type="NCBI Taxonomy" id="53985"/>
    <lineage>
        <taxon>Eukaryota</taxon>
        <taxon>Sar</taxon>
        <taxon>Stramenopiles</taxon>
        <taxon>Oomycota</taxon>
        <taxon>Peronosporomycetes</taxon>
        <taxon>Peronosporales</taxon>
        <taxon>Peronosporaceae</taxon>
        <taxon>Phytophthora</taxon>
    </lineage>
</organism>
<keyword evidence="5 12" id="KW-0328">Glycosyltransferase</keyword>
<keyword evidence="8 12" id="KW-0256">Endoplasmic reticulum</keyword>
<keyword evidence="6 12" id="KW-0808">Transferase</keyword>
<dbReference type="InterPro" id="IPR001296">
    <property type="entry name" value="Glyco_trans_1"/>
</dbReference>
<comment type="subcellular location">
    <subcellularLocation>
        <location evidence="1">Endoplasmic reticulum membrane</location>
        <topology evidence="1">Single-pass membrane protein</topology>
    </subcellularLocation>
</comment>
<comment type="similarity">
    <text evidence="12">Belongs to the glycosyltransferase group 1 family. Glycosyltransferase 4 subfamily.</text>
</comment>
<evidence type="ECO:0000256" key="8">
    <source>
        <dbReference type="ARBA" id="ARBA00022824"/>
    </source>
</evidence>
<dbReference type="EMBL" id="QXFY01000239">
    <property type="protein sequence ID" value="KAE9350953.1"/>
    <property type="molecule type" value="Genomic_DNA"/>
</dbReference>
<dbReference type="Proteomes" id="UP000460718">
    <property type="component" value="Unassembled WGS sequence"/>
</dbReference>
<dbReference type="InterPro" id="IPR031814">
    <property type="entry name" value="ALG11_N"/>
</dbReference>
<dbReference type="EC" id="2.4.1.131" evidence="3 12"/>
<evidence type="ECO:0000259" key="14">
    <source>
        <dbReference type="Pfam" id="PF15924"/>
    </source>
</evidence>
<feature type="domain" description="ALG11 mannosyltransferase N-terminal" evidence="14">
    <location>
        <begin position="55"/>
        <end position="280"/>
    </location>
</feature>
<evidence type="ECO:0000313" key="15">
    <source>
        <dbReference type="EMBL" id="KAE9013147.1"/>
    </source>
</evidence>
<comment type="caution">
    <text evidence="15">The sequence shown here is derived from an EMBL/GenBank/DDBJ whole genome shotgun (WGS) entry which is preliminary data.</text>
</comment>
<evidence type="ECO:0000313" key="18">
    <source>
        <dbReference type="Proteomes" id="UP000486351"/>
    </source>
</evidence>
<dbReference type="CDD" id="cd03806">
    <property type="entry name" value="GT4_ALG11-like"/>
    <property type="match status" value="1"/>
</dbReference>
<keyword evidence="9" id="KW-1133">Transmembrane helix</keyword>
<evidence type="ECO:0000256" key="12">
    <source>
        <dbReference type="RuleBase" id="RU367051"/>
    </source>
</evidence>
<evidence type="ECO:0000256" key="10">
    <source>
        <dbReference type="ARBA" id="ARBA00023136"/>
    </source>
</evidence>
<evidence type="ECO:0000313" key="17">
    <source>
        <dbReference type="Proteomes" id="UP000460718"/>
    </source>
</evidence>
<proteinExistence type="inferred from homology"/>
<dbReference type="GO" id="GO:0005789">
    <property type="term" value="C:endoplasmic reticulum membrane"/>
    <property type="evidence" value="ECO:0007669"/>
    <property type="project" value="UniProtKB-SubCell"/>
</dbReference>
<gene>
    <name evidence="16" type="ORF">PF008_g6180</name>
    <name evidence="15" type="ORF">PF011_g8606</name>
</gene>
<evidence type="ECO:0000256" key="11">
    <source>
        <dbReference type="ARBA" id="ARBA00045065"/>
    </source>
</evidence>
<name>A0A6A3L598_9STRA</name>
<dbReference type="PANTHER" id="PTHR45919:SF1">
    <property type="entry name" value="GDP-MAN:MAN(3)GLCNAC(2)-PP-DOL ALPHA-1,2-MANNOSYLTRANSFERASE"/>
    <property type="match status" value="1"/>
</dbReference>
<evidence type="ECO:0000256" key="3">
    <source>
        <dbReference type="ARBA" id="ARBA00012645"/>
    </source>
</evidence>
<dbReference type="SUPFAM" id="SSF53756">
    <property type="entry name" value="UDP-Glycosyltransferase/glycogen phosphorylase"/>
    <property type="match status" value="1"/>
</dbReference>
<evidence type="ECO:0000256" key="1">
    <source>
        <dbReference type="ARBA" id="ARBA00004389"/>
    </source>
</evidence>
<sequence>MSMDMEAPPSPPSLRLLLASPLLLLLFAAAIAALIKRRSFLSARADALKRSPGTVTVGVFHPYANGGGGGERVLYCALLALVQRFRRPDRRHLKLQIALYAGDDGLSAAQLVARAADAFNLPQLQTLHVERHVTLVPLPSRELLEPSRYPSFTLLWQSVAHVRLALEAFRQSRRRGLHPQTWVDTTGCPFSYVVASLLYACPVVAYVHYPMISTDMIAQVQQRDAGFNNDAAIAASSSRSRAKYIYYRLFAGAYSLVGRYCTDVAMVNSTWTYSHIKQLWGKAPTVVYPPCGALREYVDFRLEDRELIALSVSQFRPEKNQLLQLQALHVLLTKYAEQMNAKFRDFRLVLLGSCRNADDEARVETLKQQAEQLGVAERVDFVVNASFAELKRYLARSSIGVHTMYNEHFGISNVEMMAAGMLVVANNSGGPKADIVKPGTGCLALTADEYADKMLLLLEKSPAESVAMQSAARNSSQRFSDEAFGEQFLAAMDCVLASLVGAVVDSEAEKE</sequence>
<dbReference type="UniPathway" id="UPA00378"/>
<comment type="function">
    <text evidence="12">GDP-Man:Man(3)GlcNAc(2)-PP-Dol alpha-1,2-mannosyltransferase that operates in the biosynthetic pathway of dolichol-linked oligosaccharides, the glycan precursors employed in protein asparagine (N)-glycosylation. The assembly of dolichol-linked oligosaccharides begins on the cytosolic side of the endoplasmic reticulum membrane and finishes in its lumen. The sequential addition of sugars to dolichol pyrophosphate produces dolichol-linked oligosaccharides containing fourteen sugars, including two GlcNAcs, nine mannoses and three glucoses. Once assembled, the oligosaccharide is transferred from the lipid to nascent proteins by oligosaccharyltransferases. Catalyzes, on the cytoplasmic face of the endoplasmic reticulum, the addition of the fourth and fifth mannose residues to the dolichol-linked oligosaccharide chain, to produce Man(5)GlcNAc(2)-PP-dolichol core oligosaccharide.</text>
</comment>